<proteinExistence type="predicted"/>
<gene>
    <name evidence="1" type="ORF">WG66_14859</name>
</gene>
<dbReference type="EMBL" id="LATX01002213">
    <property type="protein sequence ID" value="KTB32545.1"/>
    <property type="molecule type" value="Genomic_DNA"/>
</dbReference>
<sequence length="131" mass="15180">MSTMMYGDRNSIRPGTLEIPRTITLRSLSSYHKSWGERCAEHWEIWQKPKDGLKEDIIAVLEDIGAYGVIHTDVTAFNILRFTGDGVTGAHCPRHNVIHSWRIIDFDRSWKIDMDQLVIIQSVYFRVIYAT</sequence>
<dbReference type="eggNOG" id="ENOG502R0N7">
    <property type="taxonomic scope" value="Eukaryota"/>
</dbReference>
<dbReference type="Proteomes" id="UP000054988">
    <property type="component" value="Unassembled WGS sequence"/>
</dbReference>
<comment type="caution">
    <text evidence="1">The sequence shown here is derived from an EMBL/GenBank/DDBJ whole genome shotgun (WGS) entry which is preliminary data.</text>
</comment>
<accession>A0A0W0F8H0</accession>
<organism evidence="1 2">
    <name type="scientific">Moniliophthora roreri</name>
    <name type="common">Frosty pod rot fungus</name>
    <name type="synonym">Monilia roreri</name>
    <dbReference type="NCBI Taxonomy" id="221103"/>
    <lineage>
        <taxon>Eukaryota</taxon>
        <taxon>Fungi</taxon>
        <taxon>Dikarya</taxon>
        <taxon>Basidiomycota</taxon>
        <taxon>Agaricomycotina</taxon>
        <taxon>Agaricomycetes</taxon>
        <taxon>Agaricomycetidae</taxon>
        <taxon>Agaricales</taxon>
        <taxon>Marasmiineae</taxon>
        <taxon>Marasmiaceae</taxon>
        <taxon>Moniliophthora</taxon>
    </lineage>
</organism>
<dbReference type="AlphaFoldDB" id="A0A0W0F8H0"/>
<protein>
    <submittedName>
        <fullName evidence="1">Uncharacterized protein</fullName>
    </submittedName>
</protein>
<evidence type="ECO:0000313" key="2">
    <source>
        <dbReference type="Proteomes" id="UP000054988"/>
    </source>
</evidence>
<evidence type="ECO:0000313" key="1">
    <source>
        <dbReference type="EMBL" id="KTB32545.1"/>
    </source>
</evidence>
<name>A0A0W0F8H0_MONRR</name>
<reference evidence="1 2" key="1">
    <citation type="submission" date="2015-12" db="EMBL/GenBank/DDBJ databases">
        <title>Draft genome sequence of Moniliophthora roreri, the causal agent of frosty pod rot of cacao.</title>
        <authorList>
            <person name="Aime M.C."/>
            <person name="Diaz-Valderrama J.R."/>
            <person name="Kijpornyongpan T."/>
            <person name="Phillips-Mora W."/>
        </authorList>
    </citation>
    <scope>NUCLEOTIDE SEQUENCE [LARGE SCALE GENOMIC DNA]</scope>
    <source>
        <strain evidence="1 2">MCA 2952</strain>
    </source>
</reference>